<evidence type="ECO:0000256" key="4">
    <source>
        <dbReference type="ARBA" id="ARBA00022737"/>
    </source>
</evidence>
<sequence>MLSGVIRDEDEASRIAADIKLVNPQSIAFSADGELYVVESDTHSVNRVRVVTSDGRIHHYAGKKSKCDCQTCVCFDPSETLATQALFKELTSVSVTPDGVVHISDSGNLRIFSIISKLPEINADRQYKVFSPDTQEVYIFNEFGQHRHTVNIMSSQYMYNFTYNVNSFFGKLNQVSDDAGNEVNFIRDYEKVKEIVSPDGLKSKLSMDDNQKRLIKFTSPSNSTTTFTYLTLKHEGLIQMKHLSTGLVYSYSYDDMGRLLEAKQPTGEITRLSTDVNTTGSIVRVNTDSSDSMMMATYDSVQSVKRGSAETQLTYLPDGTVVMMFPTNLSISIESGGHPVLANQHRLHFKRKIIAPNKLVHRLEWRYYVRKRLNSHGVKEAKRLGNRMRVGAMLSSQHASMLDSHDNLFDKGKVLLINGKNLLTVEYDRDSHSEKIINNKNQREILAITYDDSGLPVRINPGNGHIPMNISYSQAGHITYWRYGEMYETLRYNAEGALTEKTLASNGQYRYVYRYSKTRPTDVVMPDGVQYSLEYSNQGDLVKVRTPDLGNHYFAKVTSIGIQRYLYYVPQRENPYCEEYDGNGKLLHIIYPSEQKRVMHRYNSYSQLSNVLFDETEVTYKYNPDTLQLVQTRLVDKEGRYECVEDFNYLGSLISSYLVDFSKDSRMKSGKYIYTYDSNFRVTEVDANFGEGTNSTLTKFKFDETTGKVSSLYGFSASWILSDKEEISDGQLKITRGYDKYARLNSVTYSIKSQDVFVLRIGYDFMNRIQGWDSHIGTDAASKYQYIYNINGYIKEIILNGQSTWRFGYNNNGNINSVWEGGSTRSLDYDVGDRIRSSGTKVFKFDPDGFMIFRKDHSILFNSKGQLKSVSKPNEYRFFYSYDSTGRLVSMETNGGEMMQYFYADVVHPLRITHTYRYGLREEFTEYLYETEGKLIGLRRDGNQYYIATDPMGSPIAVFDFDGQMVKVMTYHPLGRVTKDTNPDFELCFGFQGGLYNPVTELVMLGMRTYDTDNGHWISPDYSGTLSNLKKVPENPILTNNYQYRDIINIQRKKQKFPMLDVSDWLSVLGFDMDSLVPDISYNGEIRKRSHDTSYSLLPMSSAFECTFVQDMKGLMKMSVVPQSKVSPLLSSRDISPIAVQGILGNGITVSYHEGKAVVSYASTAAPWSKQLAQVLINGSYIVDFKHNIRGKDIHYLLKYDVSKAEDEIRILGLEANKNLYSMHGVNISIHKVEHKARFHPNRYQEIDIRLKGKYSVINIRYGSTVDRERQRILNHSKERAVQHAWATERWLLENGLPPKYRQWTDDEKLQIKTLGLAEGYKGHYLKDVYDYPELADDCNNIRFIKDKR</sequence>
<comment type="subcellular location">
    <subcellularLocation>
        <location evidence="1">Cell membrane</location>
    </subcellularLocation>
</comment>
<protein>
    <recommendedName>
        <fullName evidence="11">Tox-GHH domain-containing protein</fullName>
    </recommendedName>
</protein>
<name>A0AA89BZL9_PINIB</name>
<dbReference type="EMBL" id="VSWD01000006">
    <property type="protein sequence ID" value="KAK3100250.1"/>
    <property type="molecule type" value="Genomic_DNA"/>
</dbReference>
<dbReference type="InterPro" id="IPR011042">
    <property type="entry name" value="6-blade_b-propeller_TolB-like"/>
</dbReference>
<dbReference type="PANTHER" id="PTHR11219:SF69">
    <property type="entry name" value="TENEURIN-A"/>
    <property type="match status" value="1"/>
</dbReference>
<evidence type="ECO:0000259" key="7">
    <source>
        <dbReference type="Pfam" id="PF25021"/>
    </source>
</evidence>
<dbReference type="SUPFAM" id="SSF101898">
    <property type="entry name" value="NHL repeat"/>
    <property type="match status" value="1"/>
</dbReference>
<evidence type="ECO:0000256" key="3">
    <source>
        <dbReference type="ARBA" id="ARBA00022536"/>
    </source>
</evidence>
<accession>A0AA89BZL9</accession>
<evidence type="ECO:0000313" key="10">
    <source>
        <dbReference type="Proteomes" id="UP001186944"/>
    </source>
</evidence>
<keyword evidence="4" id="KW-0677">Repeat</keyword>
<evidence type="ECO:0000313" key="9">
    <source>
        <dbReference type="EMBL" id="KAK3100250.1"/>
    </source>
</evidence>
<dbReference type="GO" id="GO:0008045">
    <property type="term" value="P:motor neuron axon guidance"/>
    <property type="evidence" value="ECO:0007669"/>
    <property type="project" value="TreeGrafter"/>
</dbReference>
<proteinExistence type="predicted"/>
<dbReference type="SUPFAM" id="SSF63829">
    <property type="entry name" value="Calcium-dependent phosphotriesterase"/>
    <property type="match status" value="1"/>
</dbReference>
<evidence type="ECO:0000259" key="6">
    <source>
        <dbReference type="Pfam" id="PF15636"/>
    </source>
</evidence>
<organism evidence="9 10">
    <name type="scientific">Pinctada imbricata</name>
    <name type="common">Atlantic pearl-oyster</name>
    <name type="synonym">Pinctada martensii</name>
    <dbReference type="NCBI Taxonomy" id="66713"/>
    <lineage>
        <taxon>Eukaryota</taxon>
        <taxon>Metazoa</taxon>
        <taxon>Spiralia</taxon>
        <taxon>Lophotrochozoa</taxon>
        <taxon>Mollusca</taxon>
        <taxon>Bivalvia</taxon>
        <taxon>Autobranchia</taxon>
        <taxon>Pteriomorphia</taxon>
        <taxon>Pterioida</taxon>
        <taxon>Pterioidea</taxon>
        <taxon>Pteriidae</taxon>
        <taxon>Pinctada</taxon>
    </lineage>
</organism>
<dbReference type="GO" id="GO:0005886">
    <property type="term" value="C:plasma membrane"/>
    <property type="evidence" value="ECO:0007669"/>
    <property type="project" value="UniProtKB-SubCell"/>
</dbReference>
<feature type="domain" description="Teneurin-like YD-shell" evidence="8">
    <location>
        <begin position="125"/>
        <end position="1046"/>
    </location>
</feature>
<dbReference type="Pfam" id="PF15636">
    <property type="entry name" value="Tox-GHH"/>
    <property type="match status" value="1"/>
</dbReference>
<dbReference type="Gene3D" id="2.180.10.10">
    <property type="entry name" value="RHS repeat-associated core"/>
    <property type="match status" value="2"/>
</dbReference>
<dbReference type="InterPro" id="IPR056823">
    <property type="entry name" value="TEN-like_YD-shell"/>
</dbReference>
<evidence type="ECO:0008006" key="11">
    <source>
        <dbReference type="Google" id="ProtNLM"/>
    </source>
</evidence>
<dbReference type="InterPro" id="IPR028916">
    <property type="entry name" value="Tox-GHH_dom"/>
</dbReference>
<dbReference type="InterPro" id="IPR051216">
    <property type="entry name" value="Teneurin"/>
</dbReference>
<keyword evidence="2" id="KW-0472">Membrane</keyword>
<keyword evidence="3" id="KW-0245">EGF-like domain</keyword>
<feature type="domain" description="Tox-GHH" evidence="6">
    <location>
        <begin position="1268"/>
        <end position="1346"/>
    </location>
</feature>
<keyword evidence="5" id="KW-1015">Disulfide bond</keyword>
<keyword evidence="10" id="KW-1185">Reference proteome</keyword>
<gene>
    <name evidence="9" type="ORF">FSP39_016934</name>
</gene>
<dbReference type="Gene3D" id="2.120.10.30">
    <property type="entry name" value="TolB, C-terminal domain"/>
    <property type="match status" value="1"/>
</dbReference>
<keyword evidence="2" id="KW-1003">Cell membrane</keyword>
<reference evidence="9" key="1">
    <citation type="submission" date="2019-08" db="EMBL/GenBank/DDBJ databases">
        <title>The improved chromosome-level genome for the pearl oyster Pinctada fucata martensii using PacBio sequencing and Hi-C.</title>
        <authorList>
            <person name="Zheng Z."/>
        </authorList>
    </citation>
    <scope>NUCLEOTIDE SEQUENCE</scope>
    <source>
        <strain evidence="9">ZZ-2019</strain>
        <tissue evidence="9">Adductor muscle</tissue>
    </source>
</reference>
<feature type="domain" description="Teneurin NHL" evidence="7">
    <location>
        <begin position="12"/>
        <end position="112"/>
    </location>
</feature>
<dbReference type="InterPro" id="IPR056822">
    <property type="entry name" value="TEN_NHL"/>
</dbReference>
<evidence type="ECO:0000256" key="1">
    <source>
        <dbReference type="ARBA" id="ARBA00004236"/>
    </source>
</evidence>
<comment type="caution">
    <text evidence="9">The sequence shown here is derived from an EMBL/GenBank/DDBJ whole genome shotgun (WGS) entry which is preliminary data.</text>
</comment>
<evidence type="ECO:0000259" key="8">
    <source>
        <dbReference type="Pfam" id="PF25023"/>
    </source>
</evidence>
<dbReference type="Pfam" id="PF23538">
    <property type="entry name" value="Teneurin_ABD"/>
    <property type="match status" value="1"/>
</dbReference>
<dbReference type="Pfam" id="PF25023">
    <property type="entry name" value="TEN_YD-shell"/>
    <property type="match status" value="1"/>
</dbReference>
<dbReference type="Pfam" id="PF25021">
    <property type="entry name" value="TEN_NHL"/>
    <property type="match status" value="1"/>
</dbReference>
<evidence type="ECO:0000256" key="2">
    <source>
        <dbReference type="ARBA" id="ARBA00022475"/>
    </source>
</evidence>
<dbReference type="PANTHER" id="PTHR11219">
    <property type="entry name" value="TENEURIN AND N-ACETYLGLUCOSAMINE-1-PHOSPHODIESTER ALPHA-N-ACETYLGLUCOSAMINIDASE"/>
    <property type="match status" value="1"/>
</dbReference>
<dbReference type="Proteomes" id="UP001186944">
    <property type="component" value="Unassembled WGS sequence"/>
</dbReference>
<evidence type="ECO:0000256" key="5">
    <source>
        <dbReference type="ARBA" id="ARBA00023157"/>
    </source>
</evidence>